<keyword evidence="2" id="KW-1185">Reference proteome</keyword>
<gene>
    <name evidence="1" type="ORF">HMPREF9004_0899</name>
</gene>
<proteinExistence type="predicted"/>
<sequence length="44" mass="4717">MKHFGASAPVSGAVLGGRHLRALLRNEQLGVICGYMEEEAVFSD</sequence>
<evidence type="ECO:0000313" key="2">
    <source>
        <dbReference type="Proteomes" id="UP000013015"/>
    </source>
</evidence>
<dbReference type="AlphaFoldDB" id="N6W736"/>
<evidence type="ECO:0000313" key="1">
    <source>
        <dbReference type="EMBL" id="ENO18330.1"/>
    </source>
</evidence>
<protein>
    <submittedName>
        <fullName evidence="1">Uncharacterized protein</fullName>
    </submittedName>
</protein>
<accession>N6W736</accession>
<dbReference type="EMBL" id="AQHZ01000015">
    <property type="protein sequence ID" value="ENO18330.1"/>
    <property type="molecule type" value="Genomic_DNA"/>
</dbReference>
<reference evidence="1 2" key="1">
    <citation type="submission" date="2013-03" db="EMBL/GenBank/DDBJ databases">
        <title>Reference genome for the Human Microbiome Project.</title>
        <authorList>
            <person name="Aqrawi P."/>
            <person name="Ayvaz T."/>
            <person name="Bess C."/>
            <person name="Blankenburg K."/>
            <person name="Coyle M."/>
            <person name="Deng J."/>
            <person name="Forbes L."/>
            <person name="Fowler G."/>
            <person name="Francisco L."/>
            <person name="Fu Q."/>
            <person name="Gibbs R."/>
            <person name="Gross S."/>
            <person name="Gubbala S."/>
            <person name="Hale W."/>
            <person name="Hemphill L."/>
            <person name="Highlander S."/>
            <person name="Hirani K."/>
            <person name="Jackson L."/>
            <person name="Jakkamsetti A."/>
            <person name="Javaid M."/>
            <person name="Jayaseelan J.C."/>
            <person name="Jiang H."/>
            <person name="Joshi V."/>
            <person name="Korchina V."/>
            <person name="Kovar C."/>
            <person name="Lara F."/>
            <person name="Lee S."/>
            <person name="Liu Y."/>
            <person name="Mata R."/>
            <person name="Mathew T."/>
            <person name="Munidasa M."/>
            <person name="Muzny D."/>
            <person name="Nazareth L."/>
            <person name="Ngo R."/>
            <person name="Nguyen L."/>
            <person name="Nguyen N."/>
            <person name="Okwuonu G."/>
            <person name="Ongeri F."/>
            <person name="Palculict T."/>
            <person name="Patil S."/>
            <person name="Petrosino J."/>
            <person name="Pham C."/>
            <person name="Pham P."/>
            <person name="Pu L.-L."/>
            <person name="Qin X."/>
            <person name="Qu J."/>
            <person name="Reid J."/>
            <person name="Ross M."/>
            <person name="Ruth R."/>
            <person name="Saada N."/>
            <person name="San Lucas F."/>
            <person name="Santibanez J."/>
            <person name="Shang Y."/>
            <person name="Simmons D."/>
            <person name="Song X.-Z."/>
            <person name="Tang L.-Y."/>
            <person name="Thornton R."/>
            <person name="Warren J."/>
            <person name="Weissenberger G."/>
            <person name="Wilczek-Boney K."/>
            <person name="Worley K."/>
            <person name="Youmans B."/>
            <person name="Zhang J."/>
            <person name="Zhang L."/>
            <person name="Zhao Z."/>
            <person name="Zhou C."/>
            <person name="Zhu D."/>
            <person name="Zhu Y."/>
        </authorList>
    </citation>
    <scope>NUCLEOTIDE SEQUENCE [LARGE SCALE GENOMIC DNA]</scope>
    <source>
        <strain evidence="1 2">F0333</strain>
    </source>
</reference>
<dbReference type="HOGENOM" id="CLU_3211213_0_0_11"/>
<organism evidence="1 2">
    <name type="scientific">Schaalia cardiffensis F0333</name>
    <dbReference type="NCBI Taxonomy" id="888050"/>
    <lineage>
        <taxon>Bacteria</taxon>
        <taxon>Bacillati</taxon>
        <taxon>Actinomycetota</taxon>
        <taxon>Actinomycetes</taxon>
        <taxon>Actinomycetales</taxon>
        <taxon>Actinomycetaceae</taxon>
        <taxon>Schaalia</taxon>
    </lineage>
</organism>
<dbReference type="Proteomes" id="UP000013015">
    <property type="component" value="Unassembled WGS sequence"/>
</dbReference>
<comment type="caution">
    <text evidence="1">The sequence shown here is derived from an EMBL/GenBank/DDBJ whole genome shotgun (WGS) entry which is preliminary data.</text>
</comment>
<name>N6W736_9ACTO</name>